<evidence type="ECO:0000313" key="6">
    <source>
        <dbReference type="Proteomes" id="UP000178606"/>
    </source>
</evidence>
<dbReference type="AlphaFoldDB" id="A0A1F6CWJ5"/>
<comment type="caution">
    <text evidence="5">The sequence shown here is derived from an EMBL/GenBank/DDBJ whole genome shotgun (WGS) entry which is preliminary data.</text>
</comment>
<dbReference type="EC" id="4.2.1.96" evidence="4"/>
<dbReference type="GO" id="GO:0006729">
    <property type="term" value="P:tetrahydrobiopterin biosynthetic process"/>
    <property type="evidence" value="ECO:0007669"/>
    <property type="project" value="InterPro"/>
</dbReference>
<keyword evidence="3 4" id="KW-0456">Lyase</keyword>
<name>A0A1F6CWJ5_HANXR</name>
<evidence type="ECO:0000256" key="3">
    <source>
        <dbReference type="ARBA" id="ARBA00023239"/>
    </source>
</evidence>
<comment type="catalytic activity">
    <reaction evidence="1 4">
        <text>(4aS,6R)-4a-hydroxy-L-erythro-5,6,7,8-tetrahydrobiopterin = (6R)-L-erythro-6,7-dihydrobiopterin + H2O</text>
        <dbReference type="Rhea" id="RHEA:11920"/>
        <dbReference type="ChEBI" id="CHEBI:15377"/>
        <dbReference type="ChEBI" id="CHEBI:15642"/>
        <dbReference type="ChEBI" id="CHEBI:43120"/>
        <dbReference type="EC" id="4.2.1.96"/>
    </reaction>
</comment>
<dbReference type="PANTHER" id="PTHR12599:SF0">
    <property type="entry name" value="PTERIN-4-ALPHA-CARBINOLAMINE DEHYDRATASE"/>
    <property type="match status" value="1"/>
</dbReference>
<comment type="similarity">
    <text evidence="2 4">Belongs to the pterin-4-alpha-carbinolamine dehydratase family.</text>
</comment>
<dbReference type="NCBIfam" id="NF002017">
    <property type="entry name" value="PRK00823.1-2"/>
    <property type="match status" value="1"/>
</dbReference>
<gene>
    <name evidence="5" type="ORF">A3F84_16370</name>
</gene>
<dbReference type="CDD" id="cd00488">
    <property type="entry name" value="PCD_DCoH"/>
    <property type="match status" value="1"/>
</dbReference>
<reference evidence="5 6" key="1">
    <citation type="journal article" date="2016" name="Nat. Commun.">
        <title>Thousands of microbial genomes shed light on interconnected biogeochemical processes in an aquifer system.</title>
        <authorList>
            <person name="Anantharaman K."/>
            <person name="Brown C.T."/>
            <person name="Hug L.A."/>
            <person name="Sharon I."/>
            <person name="Castelle C.J."/>
            <person name="Probst A.J."/>
            <person name="Thomas B.C."/>
            <person name="Singh A."/>
            <person name="Wilkins M.J."/>
            <person name="Karaoz U."/>
            <person name="Brodie E.L."/>
            <person name="Williams K.H."/>
            <person name="Hubbard S.S."/>
            <person name="Banfield J.F."/>
        </authorList>
    </citation>
    <scope>NUCLEOTIDE SEQUENCE [LARGE SCALE GENOMIC DNA]</scope>
    <source>
        <strain evidence="6">RIFCSPLOWO2_12_FULL_64_10</strain>
    </source>
</reference>
<dbReference type="Pfam" id="PF01329">
    <property type="entry name" value="Pterin_4a"/>
    <property type="match status" value="1"/>
</dbReference>
<evidence type="ECO:0000256" key="1">
    <source>
        <dbReference type="ARBA" id="ARBA00001554"/>
    </source>
</evidence>
<dbReference type="SUPFAM" id="SSF55248">
    <property type="entry name" value="PCD-like"/>
    <property type="match status" value="1"/>
</dbReference>
<dbReference type="Proteomes" id="UP000178606">
    <property type="component" value="Unassembled WGS sequence"/>
</dbReference>
<proteinExistence type="inferred from homology"/>
<evidence type="ECO:0000313" key="5">
    <source>
        <dbReference type="EMBL" id="OGG53529.1"/>
    </source>
</evidence>
<evidence type="ECO:0000256" key="2">
    <source>
        <dbReference type="ARBA" id="ARBA00006472"/>
    </source>
</evidence>
<dbReference type="Gene3D" id="3.30.1360.20">
    <property type="entry name" value="Transcriptional coactivator/pterin dehydratase"/>
    <property type="match status" value="1"/>
</dbReference>
<dbReference type="InterPro" id="IPR001533">
    <property type="entry name" value="Pterin_deHydtase"/>
</dbReference>
<dbReference type="GO" id="GO:0008124">
    <property type="term" value="F:4-alpha-hydroxytetrahydrobiopterin dehydratase activity"/>
    <property type="evidence" value="ECO:0007669"/>
    <property type="project" value="UniProtKB-UniRule"/>
</dbReference>
<accession>A0A1F6CWJ5</accession>
<evidence type="ECO:0000256" key="4">
    <source>
        <dbReference type="HAMAP-Rule" id="MF_00434"/>
    </source>
</evidence>
<dbReference type="InterPro" id="IPR036428">
    <property type="entry name" value="PCD_sf"/>
</dbReference>
<sequence length="93" mass="10357">MALLTEDQVAAALRELDGWERSGDEIQRTVRFPDFLAGIQFINRVAQLAEAADHHPDIDVRYRNVRFALTTHDEGGLTGKDVALARQINQALG</sequence>
<protein>
    <recommendedName>
        <fullName evidence="4">Putative pterin-4-alpha-carbinolamine dehydratase</fullName>
        <shortName evidence="4">PHS</shortName>
        <ecNumber evidence="4">4.2.1.96</ecNumber>
    </recommendedName>
    <alternativeName>
        <fullName evidence="4">4-alpha-hydroxy-tetrahydropterin dehydratase</fullName>
    </alternativeName>
    <alternativeName>
        <fullName evidence="4">Pterin carbinolamine dehydratase</fullName>
        <shortName evidence="4">PCD</shortName>
    </alternativeName>
</protein>
<organism evidence="5 6">
    <name type="scientific">Handelsmanbacteria sp. (strain RIFCSPLOWO2_12_FULL_64_10)</name>
    <dbReference type="NCBI Taxonomy" id="1817868"/>
    <lineage>
        <taxon>Bacteria</taxon>
        <taxon>Candidatus Handelsmaniibacteriota</taxon>
    </lineage>
</organism>
<dbReference type="PANTHER" id="PTHR12599">
    <property type="entry name" value="PTERIN-4-ALPHA-CARBINOLAMINE DEHYDRATASE"/>
    <property type="match status" value="1"/>
</dbReference>
<dbReference type="EMBL" id="MFKF01000119">
    <property type="protein sequence ID" value="OGG53529.1"/>
    <property type="molecule type" value="Genomic_DNA"/>
</dbReference>
<dbReference type="HAMAP" id="MF_00434">
    <property type="entry name" value="Pterin_4_alpha"/>
    <property type="match status" value="1"/>
</dbReference>